<dbReference type="PANTHER" id="PTHR30535">
    <property type="entry name" value="VITAMIN B12-BINDING PROTEIN"/>
    <property type="match status" value="1"/>
</dbReference>
<evidence type="ECO:0000313" key="2">
    <source>
        <dbReference type="EMBL" id="RUT65782.1"/>
    </source>
</evidence>
<comment type="caution">
    <text evidence="2">The sequence shown here is derived from an EMBL/GenBank/DDBJ whole genome shotgun (WGS) entry which is preliminary data.</text>
</comment>
<sequence>MWRAAPVQPIAASVMTAPLSPPSTISSEAGDNMDHLKRRLLKHSLVLSALAALPGRLSAEPGKTKRQTITDIRGRQIDCSAVPQRIYVADASLMFLYASLTGKQLTERLAATPAAFRHADELSYQQYCRIFPALAALPHLSPLAGAQANSETIIDLHPDIIFVTTGTFSAMETGGITALLERAGIQIVVLDMSICPLKNTPRSIAIMGDILGVPDRAAEMIAFIHSHLSAVTSRLAAAPYRPVPVLLERAAGFSAECCYAYGNGNFAEFLTCAGGKNIGADYIDGTYGTLNQETIIHTRPEKVIVTGGQWQSYNPGGDWVGLGPGADLAVAEKQLAILMQRPAFKTLAAVQQRECYAIWHAFYDSPFGFIAVLKFATWLHPVLFADIDTDAVFRAFYRQFLPVPWQPGYWVSLPPES</sequence>
<dbReference type="SUPFAM" id="SSF53807">
    <property type="entry name" value="Helical backbone' metal receptor"/>
    <property type="match status" value="1"/>
</dbReference>
<gene>
    <name evidence="2" type="ORF">CKG00_04725</name>
</gene>
<protein>
    <recommendedName>
        <fullName evidence="1">Fe/B12 periplasmic-binding domain-containing protein</fullName>
    </recommendedName>
</protein>
<accession>A0A433ZUN9</accession>
<dbReference type="InterPro" id="IPR002491">
    <property type="entry name" value="ABC_transptr_periplasmic_BD"/>
</dbReference>
<dbReference type="OrthoDB" id="9775594at2"/>
<proteinExistence type="predicted"/>
<dbReference type="Gene3D" id="3.40.50.1980">
    <property type="entry name" value="Nitrogenase molybdenum iron protein domain"/>
    <property type="match status" value="2"/>
</dbReference>
<dbReference type="Pfam" id="PF01497">
    <property type="entry name" value="Peripla_BP_2"/>
    <property type="match status" value="1"/>
</dbReference>
<name>A0A433ZUN9_MORMO</name>
<dbReference type="AlphaFoldDB" id="A0A433ZUN9"/>
<evidence type="ECO:0000259" key="1">
    <source>
        <dbReference type="PROSITE" id="PS50983"/>
    </source>
</evidence>
<reference evidence="2 3" key="1">
    <citation type="submission" date="2017-08" db="EMBL/GenBank/DDBJ databases">
        <title>Draft genome sequence of pheromone producing symbiont Morganella morganii, of the female New Zealand grass grub Costelytra giveni.</title>
        <authorList>
            <person name="Laugraud A."/>
            <person name="Young S.D."/>
            <person name="Hurst M.H."/>
        </authorList>
    </citation>
    <scope>NUCLEOTIDE SEQUENCE [LARGE SCALE GENOMIC DNA]</scope>
    <source>
        <strain evidence="2 3">MMsCG</strain>
    </source>
</reference>
<evidence type="ECO:0000313" key="3">
    <source>
        <dbReference type="Proteomes" id="UP000286908"/>
    </source>
</evidence>
<organism evidence="2 3">
    <name type="scientific">Morganella morganii</name>
    <name type="common">Proteus morganii</name>
    <dbReference type="NCBI Taxonomy" id="582"/>
    <lineage>
        <taxon>Bacteria</taxon>
        <taxon>Pseudomonadati</taxon>
        <taxon>Pseudomonadota</taxon>
        <taxon>Gammaproteobacteria</taxon>
        <taxon>Enterobacterales</taxon>
        <taxon>Morganellaceae</taxon>
        <taxon>Morganella</taxon>
    </lineage>
</organism>
<feature type="domain" description="Fe/B12 periplasmic-binding" evidence="1">
    <location>
        <begin position="85"/>
        <end position="387"/>
    </location>
</feature>
<dbReference type="InterPro" id="IPR050902">
    <property type="entry name" value="ABC_Transporter_SBP"/>
</dbReference>
<dbReference type="EMBL" id="NRQY01000001">
    <property type="protein sequence ID" value="RUT65782.1"/>
    <property type="molecule type" value="Genomic_DNA"/>
</dbReference>
<dbReference type="PROSITE" id="PS50983">
    <property type="entry name" value="FE_B12_PBP"/>
    <property type="match status" value="1"/>
</dbReference>
<dbReference type="PANTHER" id="PTHR30535:SF34">
    <property type="entry name" value="MOLYBDATE-BINDING PROTEIN MOLA"/>
    <property type="match status" value="1"/>
</dbReference>
<dbReference type="Proteomes" id="UP000286908">
    <property type="component" value="Unassembled WGS sequence"/>
</dbReference>